<proteinExistence type="predicted"/>
<dbReference type="Pfam" id="PF06814">
    <property type="entry name" value="GOST_TM"/>
    <property type="match status" value="1"/>
</dbReference>
<evidence type="ECO:0000256" key="3">
    <source>
        <dbReference type="ARBA" id="ARBA00022729"/>
    </source>
</evidence>
<dbReference type="GO" id="GO:0016020">
    <property type="term" value="C:membrane"/>
    <property type="evidence" value="ECO:0007669"/>
    <property type="project" value="UniProtKB-SubCell"/>
</dbReference>
<keyword evidence="9" id="KW-1185">Reference proteome</keyword>
<evidence type="ECO:0000313" key="10">
    <source>
        <dbReference type="WBParaSite" id="PSAMB.scaffold2624size22159.g18563.t1"/>
    </source>
</evidence>
<dbReference type="WBParaSite" id="PSAMB.scaffold2624size22159.g18563.t1">
    <property type="protein sequence ID" value="PSAMB.scaffold2624size22159.g18563.t1"/>
    <property type="gene ID" value="PSAMB.scaffold2624size22159.g18563"/>
</dbReference>
<evidence type="ECO:0000256" key="2">
    <source>
        <dbReference type="ARBA" id="ARBA00022692"/>
    </source>
</evidence>
<feature type="domain" description="GOST seven transmembrane" evidence="8">
    <location>
        <begin position="295"/>
        <end position="538"/>
    </location>
</feature>
<evidence type="ECO:0000256" key="6">
    <source>
        <dbReference type="SAM" id="Phobius"/>
    </source>
</evidence>
<dbReference type="GO" id="GO:0005794">
    <property type="term" value="C:Golgi apparatus"/>
    <property type="evidence" value="ECO:0007669"/>
    <property type="project" value="TreeGrafter"/>
</dbReference>
<protein>
    <submittedName>
        <fullName evidence="10">Protein GPR107</fullName>
    </submittedName>
</protein>
<dbReference type="Proteomes" id="UP000887566">
    <property type="component" value="Unplaced"/>
</dbReference>
<dbReference type="InterPro" id="IPR009637">
    <property type="entry name" value="GPR107/GPR108-like"/>
</dbReference>
<evidence type="ECO:0000256" key="1">
    <source>
        <dbReference type="ARBA" id="ARBA00004141"/>
    </source>
</evidence>
<keyword evidence="4 6" id="KW-1133">Transmembrane helix</keyword>
<evidence type="ECO:0000313" key="9">
    <source>
        <dbReference type="Proteomes" id="UP000887566"/>
    </source>
</evidence>
<feature type="transmembrane region" description="Helical" evidence="6">
    <location>
        <begin position="402"/>
        <end position="420"/>
    </location>
</feature>
<organism evidence="9 10">
    <name type="scientific">Plectus sambesii</name>
    <dbReference type="NCBI Taxonomy" id="2011161"/>
    <lineage>
        <taxon>Eukaryota</taxon>
        <taxon>Metazoa</taxon>
        <taxon>Ecdysozoa</taxon>
        <taxon>Nematoda</taxon>
        <taxon>Chromadorea</taxon>
        <taxon>Plectida</taxon>
        <taxon>Plectina</taxon>
        <taxon>Plectoidea</taxon>
        <taxon>Plectidae</taxon>
        <taxon>Plectus</taxon>
    </lineage>
</organism>
<name>A0A914VW38_9BILA</name>
<dbReference type="AlphaFoldDB" id="A0A914VW38"/>
<dbReference type="InterPro" id="IPR053937">
    <property type="entry name" value="GOST_TM"/>
</dbReference>
<evidence type="ECO:0000259" key="8">
    <source>
        <dbReference type="Pfam" id="PF06814"/>
    </source>
</evidence>
<feature type="signal peptide" evidence="7">
    <location>
        <begin position="1"/>
        <end position="25"/>
    </location>
</feature>
<feature type="transmembrane region" description="Helical" evidence="6">
    <location>
        <begin position="327"/>
        <end position="352"/>
    </location>
</feature>
<feature type="transmembrane region" description="Helical" evidence="6">
    <location>
        <begin position="432"/>
        <end position="454"/>
    </location>
</feature>
<keyword evidence="3 7" id="KW-0732">Signal</keyword>
<feature type="transmembrane region" description="Helical" evidence="6">
    <location>
        <begin position="297"/>
        <end position="315"/>
    </location>
</feature>
<evidence type="ECO:0000256" key="5">
    <source>
        <dbReference type="ARBA" id="ARBA00023136"/>
    </source>
</evidence>
<comment type="subcellular location">
    <subcellularLocation>
        <location evidence="1">Membrane</location>
        <topology evidence="1">Multi-pass membrane protein</topology>
    </subcellularLocation>
</comment>
<dbReference type="PANTHER" id="PTHR21229:SF2">
    <property type="entry name" value="RE59932P"/>
    <property type="match status" value="1"/>
</dbReference>
<keyword evidence="2 6" id="KW-0812">Transmembrane</keyword>
<reference evidence="10" key="1">
    <citation type="submission" date="2022-11" db="UniProtKB">
        <authorList>
            <consortium name="WormBaseParasite"/>
        </authorList>
    </citation>
    <scope>IDENTIFICATION</scope>
</reference>
<feature type="transmembrane region" description="Helical" evidence="6">
    <location>
        <begin position="364"/>
        <end position="390"/>
    </location>
</feature>
<sequence>MIGKNGKFNLVSVIVLFVLISHCYAKIHHLSLQDDARRNIELTNFGYNAGGSFEFLLSNFTVPDKVLTDLAEKRKTSSLGVIGFTFSQGDEIAEAVRSQPRVCQLQLTNDGKDALFFVFNFTHNRLDIIRSGALKSLKICPTLKECSERRQLRSVRSTVVDAITAELSRELSAENETSIRETVKFSTKTNRPTVLKTATAAPETNVKQNSDDEFYDVAPTFSSESLPLTRLDNQFATKFAIAFTSTQEGEYHFFYHNCFNYRQHGYSDRVAVDFTVAIVERNVDSYLAAGEIAKPRLYFVMSVIFFSTGLVWFYFLKSSRASDVYRVHKLMAALIFIKSLSLFFHGVNYYFVSLYGHQLEVWAFVFYLMHLLKGALLFGTIILIGTGYTFFKNFLTDKDRRLFMVVLPLQVLDNIALIIIDESEEGQQSYQFWLQIFIFVDLLCCAAILLPVIWSMRHLQEGAQSDGKAAFNLEKLKLFRHFYMIIICYIYLTRIIKFLVVFTVPFNYSWLVSIVEEIGTWFFFAVTGYKFRPAEHNPYLRLAQDDDSDLDEAVTQNGVLENVLRVNRTVIKEEDDLLMEEVASTVTPSHPYPPLKRDGSGPDIF</sequence>
<feature type="chain" id="PRO_5037930913" evidence="7">
    <location>
        <begin position="26"/>
        <end position="605"/>
    </location>
</feature>
<dbReference type="PANTHER" id="PTHR21229">
    <property type="entry name" value="LUNG SEVEN TRANSMEMBRANE RECEPTOR"/>
    <property type="match status" value="1"/>
</dbReference>
<feature type="transmembrane region" description="Helical" evidence="6">
    <location>
        <begin position="482"/>
        <end position="504"/>
    </location>
</feature>
<evidence type="ECO:0000256" key="4">
    <source>
        <dbReference type="ARBA" id="ARBA00022989"/>
    </source>
</evidence>
<evidence type="ECO:0000256" key="7">
    <source>
        <dbReference type="SAM" id="SignalP"/>
    </source>
</evidence>
<accession>A0A914VW38</accession>
<keyword evidence="5 6" id="KW-0472">Membrane</keyword>